<accession>A0ABT8B9K6</accession>
<keyword evidence="2" id="KW-1185">Reference proteome</keyword>
<protein>
    <submittedName>
        <fullName evidence="1">Uncharacterized protein</fullName>
    </submittedName>
</protein>
<dbReference type="Proteomes" id="UP001180081">
    <property type="component" value="Unassembled WGS sequence"/>
</dbReference>
<proteinExistence type="predicted"/>
<dbReference type="EMBL" id="JAUFPU010000018">
    <property type="protein sequence ID" value="MDN3578719.1"/>
    <property type="molecule type" value="Genomic_DNA"/>
</dbReference>
<gene>
    <name evidence="1" type="ORF">QWZ03_18285</name>
</gene>
<evidence type="ECO:0000313" key="2">
    <source>
        <dbReference type="Proteomes" id="UP001180081"/>
    </source>
</evidence>
<reference evidence="1" key="1">
    <citation type="journal article" date="2014" name="Int. J. Syst. Evol. Microbiol.">
        <title>Complete genome of a new Firmicutes species belonging to the dominant human colonic microbiota ('Ruminococcus bicirculans') reveals two chromosomes and a selective capacity to utilize plant glucans.</title>
        <authorList>
            <consortium name="NISC Comparative Sequencing Program"/>
            <person name="Wegmann U."/>
            <person name="Louis P."/>
            <person name="Goesmann A."/>
            <person name="Henrissat B."/>
            <person name="Duncan S.H."/>
            <person name="Flint H.J."/>
        </authorList>
    </citation>
    <scope>NUCLEOTIDE SEQUENCE</scope>
    <source>
        <strain evidence="1">CECT 7703</strain>
    </source>
</reference>
<organism evidence="1 2">
    <name type="scientific">Chitinimonas viridis</name>
    <dbReference type="NCBI Taxonomy" id="664880"/>
    <lineage>
        <taxon>Bacteria</taxon>
        <taxon>Pseudomonadati</taxon>
        <taxon>Pseudomonadota</taxon>
        <taxon>Betaproteobacteria</taxon>
        <taxon>Neisseriales</taxon>
        <taxon>Chitinibacteraceae</taxon>
        <taxon>Chitinimonas</taxon>
    </lineage>
</organism>
<name>A0ABT8B9K6_9NEIS</name>
<dbReference type="RefSeq" id="WP_290334049.1">
    <property type="nucleotide sequence ID" value="NZ_JAUFPU010000018.1"/>
</dbReference>
<comment type="caution">
    <text evidence="1">The sequence shown here is derived from an EMBL/GenBank/DDBJ whole genome shotgun (WGS) entry which is preliminary data.</text>
</comment>
<evidence type="ECO:0000313" key="1">
    <source>
        <dbReference type="EMBL" id="MDN3578719.1"/>
    </source>
</evidence>
<sequence length="177" mass="19529">MSIDTDVEAKAKSHPIWRYTMCAIASAGAVVGAYEKLRIPALDAQLQMAKVDLAKSESVASARTAERNAYYTALTTIAGAKSAIEGVASTQGEKLAACQQERTQISTVATNNYNYAMQYQHNCTILGEIRTLDAEQKAMIRRSPRFDGALREADRSRYDELAVRILDLQKRLRPDPS</sequence>
<reference evidence="1" key="2">
    <citation type="submission" date="2023-06" db="EMBL/GenBank/DDBJ databases">
        <authorList>
            <person name="Lucena T."/>
            <person name="Sun Q."/>
        </authorList>
    </citation>
    <scope>NUCLEOTIDE SEQUENCE</scope>
    <source>
        <strain evidence="1">CECT 7703</strain>
    </source>
</reference>